<organism evidence="1 2">
    <name type="scientific">Edhazardia aedis (strain USNM 41457)</name>
    <name type="common">Microsporidian parasite</name>
    <dbReference type="NCBI Taxonomy" id="1003232"/>
    <lineage>
        <taxon>Eukaryota</taxon>
        <taxon>Fungi</taxon>
        <taxon>Fungi incertae sedis</taxon>
        <taxon>Microsporidia</taxon>
        <taxon>Edhazardia</taxon>
    </lineage>
</organism>
<dbReference type="EMBL" id="AFBI03000040">
    <property type="protein sequence ID" value="EJW03326.1"/>
    <property type="molecule type" value="Genomic_DNA"/>
</dbReference>
<dbReference type="VEuPathDB" id="MicrosporidiaDB:EDEG_02334"/>
<reference evidence="1 2" key="1">
    <citation type="submission" date="2011-08" db="EMBL/GenBank/DDBJ databases">
        <authorList>
            <person name="Liu Z.J."/>
            <person name="Shi F.L."/>
            <person name="Lu J.Q."/>
            <person name="Li M."/>
            <person name="Wang Z.L."/>
        </authorList>
    </citation>
    <scope>NUCLEOTIDE SEQUENCE [LARGE SCALE GENOMIC DNA]</scope>
    <source>
        <strain evidence="1 2">USNM 41457</strain>
    </source>
</reference>
<name>J9D6A1_EDHAE</name>
<protein>
    <submittedName>
        <fullName evidence="1">Uncharacterized protein</fullName>
    </submittedName>
</protein>
<dbReference type="AlphaFoldDB" id="J9D6A1"/>
<evidence type="ECO:0000313" key="2">
    <source>
        <dbReference type="Proteomes" id="UP000003163"/>
    </source>
</evidence>
<comment type="caution">
    <text evidence="1">The sequence shown here is derived from an EMBL/GenBank/DDBJ whole genome shotgun (WGS) entry which is preliminary data.</text>
</comment>
<proteinExistence type="predicted"/>
<accession>J9D6A1</accession>
<gene>
    <name evidence="1" type="ORF">EDEG_02334</name>
</gene>
<dbReference type="Proteomes" id="UP000003163">
    <property type="component" value="Unassembled WGS sequence"/>
</dbReference>
<sequence length="636" mass="73467">MVICENQDTPRNISFLKDIYESGINKEKEKNILDGMLEKEHNMKRKIVSNCMPIKKKSESYVHGNNQTKCDKLKKIGKLCNEKMIQFDKLEDSKISEFERVLDKNIKKLNDDKLKKFEEAECANITESKGIEIVEISRNDFNLELESTIVNKNTRKFRKHNDNQNIEESENRNVHTNFAKLIEAYNKNEVNKSPNTENTHKNVCKALKQPLIIEVSSNTNSEEIIINKEQKNKIRVSKQSSNTAYDSKNHASILRNPSQNTDMQDNENTYLITDKKTKTTEFTDISNNIDKEKINCSTNVKKYLNREVFKIIRKGVNSADTIKQIVEIIQKSINIDEVKQDLNEKIEKDIIFVSDENVFAKKNLGMIDETSLYVNVKAFVESINHKIDEESGKCEPDKKLEKRVNTFISSINIREHTSCNLPDISIDRGINLNSISRCDQNIVETDVKAEDNVGKTKFLNKKTIDSLSEKKTKSDSLNSKDDIKTIYNSKKACEELSNDTISYHEDSISEKTEKDQNFKKIFRNFEKNSQNKVIDYNTKNAKILQSQSSKLAVFVDEKELEDDTKNKNISNLDVLNENTPGNIRILTEKYNTHKIDSEINIKHETESNINSEKNKLSEFLSIINISEKEPNFKKKI</sequence>
<keyword evidence="2" id="KW-1185">Reference proteome</keyword>
<dbReference type="InParanoid" id="J9D6A1"/>
<evidence type="ECO:0000313" key="1">
    <source>
        <dbReference type="EMBL" id="EJW03326.1"/>
    </source>
</evidence>
<dbReference type="HOGENOM" id="CLU_430217_0_0_1"/>
<reference evidence="2" key="2">
    <citation type="submission" date="2015-07" db="EMBL/GenBank/DDBJ databases">
        <title>Contrasting host-pathogen interactions and genome evolution in two generalist and specialist microsporidian pathogens of mosquitoes.</title>
        <authorList>
            <consortium name="The Broad Institute Genomics Platform"/>
            <consortium name="The Broad Institute Genome Sequencing Center for Infectious Disease"/>
            <person name="Cuomo C.A."/>
            <person name="Sanscrainte N.D."/>
            <person name="Goldberg J.M."/>
            <person name="Heiman D."/>
            <person name="Young S."/>
            <person name="Zeng Q."/>
            <person name="Becnel J.J."/>
            <person name="Birren B.W."/>
        </authorList>
    </citation>
    <scope>NUCLEOTIDE SEQUENCE [LARGE SCALE GENOMIC DNA]</scope>
    <source>
        <strain evidence="2">USNM 41457</strain>
    </source>
</reference>